<comment type="caution">
    <text evidence="10">The sequence shown here is derived from an EMBL/GenBank/DDBJ whole genome shotgun (WGS) entry which is preliminary data.</text>
</comment>
<feature type="active site" description="Proton donor/acceptor" evidence="7">
    <location>
        <position position="277"/>
    </location>
</feature>
<dbReference type="InterPro" id="IPR036365">
    <property type="entry name" value="PGBD-like_sf"/>
</dbReference>
<evidence type="ECO:0000259" key="9">
    <source>
        <dbReference type="PROSITE" id="PS52029"/>
    </source>
</evidence>
<accession>A0ABP9BXC1</accession>
<dbReference type="InterPro" id="IPR038063">
    <property type="entry name" value="Transpep_catalytic_dom"/>
</dbReference>
<keyword evidence="11" id="KW-1185">Reference proteome</keyword>
<evidence type="ECO:0000256" key="1">
    <source>
        <dbReference type="ARBA" id="ARBA00004752"/>
    </source>
</evidence>
<evidence type="ECO:0000256" key="2">
    <source>
        <dbReference type="ARBA" id="ARBA00005992"/>
    </source>
</evidence>
<dbReference type="SUPFAM" id="SSF141523">
    <property type="entry name" value="L,D-transpeptidase catalytic domain-like"/>
    <property type="match status" value="1"/>
</dbReference>
<evidence type="ECO:0000313" key="10">
    <source>
        <dbReference type="EMBL" id="GAA4800292.1"/>
    </source>
</evidence>
<dbReference type="SUPFAM" id="SSF47090">
    <property type="entry name" value="PGBD-like"/>
    <property type="match status" value="1"/>
</dbReference>
<feature type="chain" id="PRO_5045513147" evidence="8">
    <location>
        <begin position="23"/>
        <end position="318"/>
    </location>
</feature>
<sequence length="318" mass="33421">MNIHSSLAAALMLACCMSTAGAATQALPDAANAATSTTGMAGVLRAQVLLDRAHFSPGEIDGLLGSNHRRAVLGYQRARGLDETATLDARTWASLNADAPAVIVAYVLTAEDVGQPMTTLPKDMMAKSKLKSLGFESILEALGERFHASPGLLKKLNPGADFAKAGTRIFVPNIANAPAMPKATKLVIDKSDSTLAVFDAAGKQVAQFPVSSGSEHDPLPIGQWAINGVATNPTFHYNPDLFWDADPAHSKATLAPGPNNPVGTRWIDLSKPHYGLHGTPTPASIGKTQSHGCVRLTNWDVERLASAVDTSVAVLMQE</sequence>
<dbReference type="RefSeq" id="WP_425562699.1">
    <property type="nucleotide sequence ID" value="NZ_BAABJE010000014.1"/>
</dbReference>
<protein>
    <submittedName>
        <fullName evidence="10">L,D-transpeptidase</fullName>
    </submittedName>
</protein>
<dbReference type="Pfam" id="PF01471">
    <property type="entry name" value="PG_binding_1"/>
    <property type="match status" value="1"/>
</dbReference>
<dbReference type="EMBL" id="BAABJE010000014">
    <property type="protein sequence ID" value="GAA4800292.1"/>
    <property type="molecule type" value="Genomic_DNA"/>
</dbReference>
<evidence type="ECO:0000256" key="5">
    <source>
        <dbReference type="ARBA" id="ARBA00022984"/>
    </source>
</evidence>
<feature type="domain" description="L,D-TPase catalytic" evidence="9">
    <location>
        <begin position="184"/>
        <end position="317"/>
    </location>
</feature>
<comment type="pathway">
    <text evidence="1 7">Cell wall biogenesis; peptidoglycan biosynthesis.</text>
</comment>
<dbReference type="PANTHER" id="PTHR30582:SF30">
    <property type="entry name" value="BLR4375 PROTEIN"/>
    <property type="match status" value="1"/>
</dbReference>
<proteinExistence type="inferred from homology"/>
<dbReference type="PROSITE" id="PS52029">
    <property type="entry name" value="LD_TPASE"/>
    <property type="match status" value="1"/>
</dbReference>
<name>A0ABP9BXC1_9GAMM</name>
<comment type="similarity">
    <text evidence="2">Belongs to the YkuD family.</text>
</comment>
<dbReference type="Gene3D" id="2.40.440.10">
    <property type="entry name" value="L,D-transpeptidase catalytic domain-like"/>
    <property type="match status" value="1"/>
</dbReference>
<dbReference type="InterPro" id="IPR050979">
    <property type="entry name" value="LD-transpeptidase"/>
</dbReference>
<reference evidence="11" key="1">
    <citation type="journal article" date="2019" name="Int. J. Syst. Evol. Microbiol.">
        <title>The Global Catalogue of Microorganisms (GCM) 10K type strain sequencing project: providing services to taxonomists for standard genome sequencing and annotation.</title>
        <authorList>
            <consortium name="The Broad Institute Genomics Platform"/>
            <consortium name="The Broad Institute Genome Sequencing Center for Infectious Disease"/>
            <person name="Wu L."/>
            <person name="Ma J."/>
        </authorList>
    </citation>
    <scope>NUCLEOTIDE SEQUENCE [LARGE SCALE GENOMIC DNA]</scope>
    <source>
        <strain evidence="11">JCM 18204</strain>
    </source>
</reference>
<keyword evidence="8" id="KW-0732">Signal</keyword>
<evidence type="ECO:0000256" key="7">
    <source>
        <dbReference type="PROSITE-ProRule" id="PRU01373"/>
    </source>
</evidence>
<keyword evidence="3" id="KW-0808">Transferase</keyword>
<dbReference type="Pfam" id="PF03734">
    <property type="entry name" value="YkuD"/>
    <property type="match status" value="1"/>
</dbReference>
<feature type="active site" description="Nucleophile" evidence="7">
    <location>
        <position position="293"/>
    </location>
</feature>
<dbReference type="Proteomes" id="UP001499959">
    <property type="component" value="Unassembled WGS sequence"/>
</dbReference>
<evidence type="ECO:0000313" key="11">
    <source>
        <dbReference type="Proteomes" id="UP001499959"/>
    </source>
</evidence>
<evidence type="ECO:0000256" key="3">
    <source>
        <dbReference type="ARBA" id="ARBA00022679"/>
    </source>
</evidence>
<dbReference type="InterPro" id="IPR036366">
    <property type="entry name" value="PGBDSf"/>
</dbReference>
<keyword evidence="6 7" id="KW-0961">Cell wall biogenesis/degradation</keyword>
<keyword evidence="4 7" id="KW-0133">Cell shape</keyword>
<evidence type="ECO:0000256" key="6">
    <source>
        <dbReference type="ARBA" id="ARBA00023316"/>
    </source>
</evidence>
<dbReference type="CDD" id="cd16913">
    <property type="entry name" value="YkuD_like"/>
    <property type="match status" value="1"/>
</dbReference>
<feature type="signal peptide" evidence="8">
    <location>
        <begin position="1"/>
        <end position="22"/>
    </location>
</feature>
<evidence type="ECO:0000256" key="4">
    <source>
        <dbReference type="ARBA" id="ARBA00022960"/>
    </source>
</evidence>
<evidence type="ECO:0000256" key="8">
    <source>
        <dbReference type="SAM" id="SignalP"/>
    </source>
</evidence>
<dbReference type="Gene3D" id="1.10.101.10">
    <property type="entry name" value="PGBD-like superfamily/PGBD"/>
    <property type="match status" value="1"/>
</dbReference>
<keyword evidence="5 7" id="KW-0573">Peptidoglycan synthesis</keyword>
<dbReference type="PANTHER" id="PTHR30582">
    <property type="entry name" value="L,D-TRANSPEPTIDASE"/>
    <property type="match status" value="1"/>
</dbReference>
<dbReference type="InterPro" id="IPR002477">
    <property type="entry name" value="Peptidoglycan-bd-like"/>
</dbReference>
<organism evidence="10 11">
    <name type="scientific">Lysobacter hankyongensis</name>
    <dbReference type="NCBI Taxonomy" id="1176535"/>
    <lineage>
        <taxon>Bacteria</taxon>
        <taxon>Pseudomonadati</taxon>
        <taxon>Pseudomonadota</taxon>
        <taxon>Gammaproteobacteria</taxon>
        <taxon>Lysobacterales</taxon>
        <taxon>Lysobacteraceae</taxon>
        <taxon>Lysobacter</taxon>
    </lineage>
</organism>
<dbReference type="InterPro" id="IPR005490">
    <property type="entry name" value="LD_TPept_cat_dom"/>
</dbReference>
<gene>
    <name evidence="10" type="ORF">GCM10023307_28380</name>
</gene>